<dbReference type="Proteomes" id="UP000439903">
    <property type="component" value="Unassembled WGS sequence"/>
</dbReference>
<keyword evidence="3" id="KW-1185">Reference proteome</keyword>
<sequence>MSSIYCIINLLFKLFVESGATLHKLDLNFTNYEINPEIFYSLGRNELFFSRLQDLSLSLISDINTENVTVLLKILAKNATKINALKIDEFYSEYEPQLHHALICIIKSQEQLRQFSLFGGEYPTEFHGIISALESQKKSLQEVLITCCACSTEFKVLTNCKNLEILRIRNCDNLKILEASLSTLEIFNDLIDARNT</sequence>
<protein>
    <submittedName>
        <fullName evidence="2">Uncharacterized protein</fullName>
    </submittedName>
</protein>
<comment type="caution">
    <text evidence="2">The sequence shown here is derived from an EMBL/GenBank/DDBJ whole genome shotgun (WGS) entry which is preliminary data.</text>
</comment>
<dbReference type="SUPFAM" id="SSF52047">
    <property type="entry name" value="RNI-like"/>
    <property type="match status" value="1"/>
</dbReference>
<reference evidence="2 3" key="1">
    <citation type="journal article" date="2019" name="Environ. Microbiol.">
        <title>At the nexus of three kingdoms: the genome of the mycorrhizal fungus Gigaspora margarita provides insights into plant, endobacterial and fungal interactions.</title>
        <authorList>
            <person name="Venice F."/>
            <person name="Ghignone S."/>
            <person name="Salvioli di Fossalunga A."/>
            <person name="Amselem J."/>
            <person name="Novero M."/>
            <person name="Xianan X."/>
            <person name="Sedzielewska Toro K."/>
            <person name="Morin E."/>
            <person name="Lipzen A."/>
            <person name="Grigoriev I.V."/>
            <person name="Henrissat B."/>
            <person name="Martin F.M."/>
            <person name="Bonfante P."/>
        </authorList>
    </citation>
    <scope>NUCLEOTIDE SEQUENCE [LARGE SCALE GENOMIC DNA]</scope>
    <source>
        <strain evidence="2 3">BEG34</strain>
    </source>
</reference>
<feature type="signal peptide" evidence="1">
    <location>
        <begin position="1"/>
        <end position="18"/>
    </location>
</feature>
<accession>A0A8H4ALW6</accession>
<dbReference type="InterPro" id="IPR032675">
    <property type="entry name" value="LRR_dom_sf"/>
</dbReference>
<keyword evidence="1" id="KW-0732">Signal</keyword>
<evidence type="ECO:0000313" key="3">
    <source>
        <dbReference type="Proteomes" id="UP000439903"/>
    </source>
</evidence>
<dbReference type="AlphaFoldDB" id="A0A8H4ALW6"/>
<proteinExistence type="predicted"/>
<dbReference type="EMBL" id="WTPW01000433">
    <property type="protein sequence ID" value="KAF0511802.1"/>
    <property type="molecule type" value="Genomic_DNA"/>
</dbReference>
<evidence type="ECO:0000256" key="1">
    <source>
        <dbReference type="SAM" id="SignalP"/>
    </source>
</evidence>
<gene>
    <name evidence="2" type="ORF">F8M41_018165</name>
</gene>
<feature type="chain" id="PRO_5034271566" evidence="1">
    <location>
        <begin position="19"/>
        <end position="196"/>
    </location>
</feature>
<name>A0A8H4ALW6_GIGMA</name>
<evidence type="ECO:0000313" key="2">
    <source>
        <dbReference type="EMBL" id="KAF0511802.1"/>
    </source>
</evidence>
<dbReference type="Gene3D" id="3.80.10.10">
    <property type="entry name" value="Ribonuclease Inhibitor"/>
    <property type="match status" value="1"/>
</dbReference>
<organism evidence="2 3">
    <name type="scientific">Gigaspora margarita</name>
    <dbReference type="NCBI Taxonomy" id="4874"/>
    <lineage>
        <taxon>Eukaryota</taxon>
        <taxon>Fungi</taxon>
        <taxon>Fungi incertae sedis</taxon>
        <taxon>Mucoromycota</taxon>
        <taxon>Glomeromycotina</taxon>
        <taxon>Glomeromycetes</taxon>
        <taxon>Diversisporales</taxon>
        <taxon>Gigasporaceae</taxon>
        <taxon>Gigaspora</taxon>
    </lineage>
</organism>